<dbReference type="AlphaFoldDB" id="A0A0M0JQ78"/>
<feature type="region of interest" description="Disordered" evidence="1">
    <location>
        <begin position="645"/>
        <end position="680"/>
    </location>
</feature>
<keyword evidence="3" id="KW-1185">Reference proteome</keyword>
<feature type="region of interest" description="Disordered" evidence="1">
    <location>
        <begin position="1"/>
        <end position="34"/>
    </location>
</feature>
<dbReference type="Proteomes" id="UP000037460">
    <property type="component" value="Unassembled WGS sequence"/>
</dbReference>
<evidence type="ECO:0000313" key="2">
    <source>
        <dbReference type="EMBL" id="KOO28744.1"/>
    </source>
</evidence>
<gene>
    <name evidence="2" type="ORF">Ctob_006652</name>
</gene>
<dbReference type="EMBL" id="JWZX01002520">
    <property type="protein sequence ID" value="KOO28744.1"/>
    <property type="molecule type" value="Genomic_DNA"/>
</dbReference>
<sequence>MVALGSTARSPRPEGETKHITFSPGAPPSHSKAADFDYAGKWTQKSSAEIAGSKHIEYMPPKSPPGLVPKPAASPLKYSGEPSDYYGEWSHKTDMKNAGAQFIEYMAPKNPGEMRPKPTATPLRYSGESSQAKGAERGAAARAEAGFDYAGDWSHETGLKNAGAHFIDYMPRNNPGELRPKHTASPLEYSGPMTSESLQAREAERGASVPLALPRPASPNGANGPAGLSTDALGEKKKHVVVGPGAVGLKEQEWTAAAADAAAVSAAGQSNVFPCERSWKSNNPSPVRTRLHLRPEVAQVMYPDAPLSERRARATVDSIAALAPEGFAEAAGVDSPGLMERGPGRFGLVLNGSVQPSTRSLEAAARSGRASTVETFSRWSRHGEIPSGDGGNGPPIKVERRNGFEAAALISGDAANAGVLAIDSDAPSSLFASGAGLPSMLVNEKMRESFQGPKHGDHHATTFPEIMKESLYGGGPPLVGTAEALAPHRARERAPVVNIPGSDAFEKAAGSASKLVFRYTDPRSDHHHWFSENLRCVPVGVPGLGTDSSPMPTEGAAGISTLEGYKSISERAGLPPDPPSRPLAAYFTEAAATAPEIYNGAALPHVGIPDLIPKAFLGAAGVTSSQAAWANTLAQGFVSRHNAKQAAEAATVAPRHRSPARERNPITGADATPDAAAAETGANAATATGWGSAAALAADAKARAAVMMSPSARYASRITPPQEFTIYDFGKPPPLLEPSPPLAWEGMPSAYEHAAGLSSNQKNYADTHGDPVFSGHQRTGPIAPSPTPDSLSVGQGYPSPQPSARARREALRTTGDQGVAAALAAAEQPGATKSEWAELPPRFAGGAGAGSQSKHYSVDRFDVVREPSPSAVRFISNADAAAAALSEDAAGLTSTEAAFYKLPVGQRQPPFTSHPRQRN</sequence>
<evidence type="ECO:0000256" key="1">
    <source>
        <dbReference type="SAM" id="MobiDB-lite"/>
    </source>
</evidence>
<feature type="region of interest" description="Disordered" evidence="1">
    <location>
        <begin position="761"/>
        <end position="810"/>
    </location>
</feature>
<reference evidence="3" key="1">
    <citation type="journal article" date="2015" name="PLoS Genet.">
        <title>Genome Sequence and Transcriptome Analyses of Chrysochromulina tobin: Metabolic Tools for Enhanced Algal Fitness in the Prominent Order Prymnesiales (Haptophyceae).</title>
        <authorList>
            <person name="Hovde B.T."/>
            <person name="Deodato C.R."/>
            <person name="Hunsperger H.M."/>
            <person name="Ryken S.A."/>
            <person name="Yost W."/>
            <person name="Jha R.K."/>
            <person name="Patterson J."/>
            <person name="Monnat R.J. Jr."/>
            <person name="Barlow S.B."/>
            <person name="Starkenburg S.R."/>
            <person name="Cattolico R.A."/>
        </authorList>
    </citation>
    <scope>NUCLEOTIDE SEQUENCE</scope>
    <source>
        <strain evidence="3">CCMP291</strain>
    </source>
</reference>
<name>A0A0M0JQ78_9EUKA</name>
<comment type="caution">
    <text evidence="2">The sequence shown here is derived from an EMBL/GenBank/DDBJ whole genome shotgun (WGS) entry which is preliminary data.</text>
</comment>
<proteinExistence type="predicted"/>
<organism evidence="2 3">
    <name type="scientific">Chrysochromulina tobinii</name>
    <dbReference type="NCBI Taxonomy" id="1460289"/>
    <lineage>
        <taxon>Eukaryota</taxon>
        <taxon>Haptista</taxon>
        <taxon>Haptophyta</taxon>
        <taxon>Prymnesiophyceae</taxon>
        <taxon>Prymnesiales</taxon>
        <taxon>Chrysochromulinaceae</taxon>
        <taxon>Chrysochromulina</taxon>
    </lineage>
</organism>
<feature type="region of interest" description="Disordered" evidence="1">
    <location>
        <begin position="173"/>
        <end position="232"/>
    </location>
</feature>
<protein>
    <submittedName>
        <fullName evidence="2">Uncharacterized protein</fullName>
    </submittedName>
</protein>
<evidence type="ECO:0000313" key="3">
    <source>
        <dbReference type="Proteomes" id="UP000037460"/>
    </source>
</evidence>
<feature type="compositionally biased region" description="Low complexity" evidence="1">
    <location>
        <begin position="667"/>
        <end position="680"/>
    </location>
</feature>
<accession>A0A0M0JQ78</accession>